<keyword evidence="3" id="KW-0645">Protease</keyword>
<evidence type="ECO:0000256" key="2">
    <source>
        <dbReference type="ARBA" id="ARBA00022525"/>
    </source>
</evidence>
<dbReference type="SUPFAM" id="SSF50494">
    <property type="entry name" value="Trypsin-like serine proteases"/>
    <property type="match status" value="2"/>
</dbReference>
<evidence type="ECO:0000256" key="4">
    <source>
        <dbReference type="ARBA" id="ARBA00022729"/>
    </source>
</evidence>
<dbReference type="InterPro" id="IPR004302">
    <property type="entry name" value="Cellulose/chitin-bd_N"/>
</dbReference>
<reference evidence="14" key="1">
    <citation type="submission" date="2020-05" db="UniProtKB">
        <authorList>
            <consortium name="EnsemblMetazoa"/>
        </authorList>
    </citation>
    <scope>IDENTIFICATION</scope>
    <source>
        <strain evidence="14">Jacobina</strain>
    </source>
</reference>
<feature type="region of interest" description="Disordered" evidence="10">
    <location>
        <begin position="352"/>
        <end position="379"/>
    </location>
</feature>
<dbReference type="Pfam" id="PF03067">
    <property type="entry name" value="LPMO_10"/>
    <property type="match status" value="1"/>
</dbReference>
<organism evidence="14 15">
    <name type="scientific">Lutzomyia longipalpis</name>
    <name type="common">Sand fly</name>
    <dbReference type="NCBI Taxonomy" id="7200"/>
    <lineage>
        <taxon>Eukaryota</taxon>
        <taxon>Metazoa</taxon>
        <taxon>Ecdysozoa</taxon>
        <taxon>Arthropoda</taxon>
        <taxon>Hexapoda</taxon>
        <taxon>Insecta</taxon>
        <taxon>Pterygota</taxon>
        <taxon>Neoptera</taxon>
        <taxon>Endopterygota</taxon>
        <taxon>Diptera</taxon>
        <taxon>Nematocera</taxon>
        <taxon>Psychodoidea</taxon>
        <taxon>Psychodidae</taxon>
        <taxon>Lutzomyia</taxon>
        <taxon>Lutzomyia</taxon>
    </lineage>
</organism>
<feature type="compositionally biased region" description="Polar residues" evidence="10">
    <location>
        <begin position="1214"/>
        <end position="1227"/>
    </location>
</feature>
<dbReference type="PANTHER" id="PTHR24252">
    <property type="entry name" value="ACROSIN-RELATED"/>
    <property type="match status" value="1"/>
</dbReference>
<dbReference type="PRINTS" id="PR00722">
    <property type="entry name" value="CHYMOTRYPSIN"/>
</dbReference>
<keyword evidence="11" id="KW-1133">Transmembrane helix</keyword>
<feature type="compositionally biased region" description="Polar residues" evidence="10">
    <location>
        <begin position="1282"/>
        <end position="1297"/>
    </location>
</feature>
<evidence type="ECO:0000313" key="15">
    <source>
        <dbReference type="Proteomes" id="UP000092461"/>
    </source>
</evidence>
<keyword evidence="5" id="KW-0378">Hydrolase</keyword>
<dbReference type="PROSITE" id="PS00134">
    <property type="entry name" value="TRYPSIN_HIS"/>
    <property type="match status" value="1"/>
</dbReference>
<dbReference type="VEuPathDB" id="VectorBase:LLOJ006779"/>
<dbReference type="CDD" id="cd00190">
    <property type="entry name" value="Tryp_SPc"/>
    <property type="match status" value="2"/>
</dbReference>
<feature type="compositionally biased region" description="Polar residues" evidence="10">
    <location>
        <begin position="644"/>
        <end position="668"/>
    </location>
</feature>
<dbReference type="EMBL" id="AJWK01022430">
    <property type="status" value="NOT_ANNOTATED_CDS"/>
    <property type="molecule type" value="Genomic_DNA"/>
</dbReference>
<dbReference type="InterPro" id="IPR018114">
    <property type="entry name" value="TRYPSIN_HIS"/>
</dbReference>
<keyword evidence="2" id="KW-0964">Secreted</keyword>
<dbReference type="InterPro" id="IPR043504">
    <property type="entry name" value="Peptidase_S1_PA_chymotrypsin"/>
</dbReference>
<evidence type="ECO:0000256" key="8">
    <source>
        <dbReference type="ARBA" id="ARBA00023157"/>
    </source>
</evidence>
<dbReference type="InterPro" id="IPR009003">
    <property type="entry name" value="Peptidase_S1_PA"/>
</dbReference>
<dbReference type="EMBL" id="AJWK01022433">
    <property type="status" value="NOT_ANNOTATED_CDS"/>
    <property type="molecule type" value="Genomic_DNA"/>
</dbReference>
<dbReference type="Pfam" id="PF00089">
    <property type="entry name" value="Trypsin"/>
    <property type="match status" value="2"/>
</dbReference>
<feature type="transmembrane region" description="Helical" evidence="11">
    <location>
        <begin position="261"/>
        <end position="285"/>
    </location>
</feature>
<dbReference type="InterPro" id="IPR001314">
    <property type="entry name" value="Peptidase_S1A"/>
</dbReference>
<feature type="region of interest" description="Disordered" evidence="10">
    <location>
        <begin position="432"/>
        <end position="480"/>
    </location>
</feature>
<feature type="region of interest" description="Disordered" evidence="10">
    <location>
        <begin position="640"/>
        <end position="668"/>
    </location>
</feature>
<dbReference type="SMART" id="SM00020">
    <property type="entry name" value="Tryp_SPc"/>
    <property type="match status" value="2"/>
</dbReference>
<dbReference type="VEuPathDB" id="VectorBase:LLONM1_000682"/>
<keyword evidence="7" id="KW-0865">Zymogen</keyword>
<dbReference type="EMBL" id="AJWK01022432">
    <property type="status" value="NOT_ANNOTATED_CDS"/>
    <property type="molecule type" value="Genomic_DNA"/>
</dbReference>
<evidence type="ECO:0000256" key="5">
    <source>
        <dbReference type="ARBA" id="ARBA00022801"/>
    </source>
</evidence>
<dbReference type="InterPro" id="IPR001254">
    <property type="entry name" value="Trypsin_dom"/>
</dbReference>
<sequence length="1581" mass="174533">MLRAIAAVAIFAGLVTLGAGHGRMIEPPSRASAWRYGFNTPPNYNDHELFCGGFSRQWQRNEGKCGVCGDAYDTPEPRDNEYGGKYGQGVIVRRYNPGSDFLIRIELTASHWGYFEFRICPDPAGKQDCLDENILEILSGSPAVLNVDDPATRFYPRNGSRVYEIRARLPEDLKCESCLLQWIYVAGNNWGMCENGTGTVGCGPQEQFRACADISIGYGAPSPPLRPIRPGTKTTPKTKMSEATRLPPGAADEPQPEGPKYIGALIAIVSLLLVLCCLAVVYLYHYHGQRIKHLMRWQHLKCESCLLQWIYVAGNNWGMCENGTGTVGCGPQEQFRACADISIGYGAPSPPLRPIRPGTKTTPKTKMSEATRLPPGAADEPLPEGPKYIGALIAIVSLLLVLCCLAVVYLYHYHGQRIKHLMRWQRTKAPPTATHLTSVESVPVPPPRTKRHSHHVSEIDARESSILTGSNSPPPGTRKHLGIEKIRARKIAMNSLWCFAIFLGILTSSSSGQLVPSSPCPNTFRYQFDGGSSEWIGIGRIAHPPIGEDIMLFVTLSVGTQLTSNYVGEVKILGQPQEIANRIYNNQPLNFEVRFPIQNPLPEVSTITVNDNIICRSEYTTQYEYTTKIRLQYTFKPQGGSPVHLNNQNFNSDFNQGNGDDSGSSLNLGLPQTNDFGFNLGFPDVTLGPFSLGGSDTSQFSSPNVEPQQQRPTQVQQRPQIQQQQPHIQQQRPQIQQQQPQIQQVQPRPRPPSLPSSIDSKDSGNSGVTCGKPDPLATFTPLIVGGSSLQRGTWPWLVAVHVYKEHTLAFQCGATLVSQKVVIGAAHCFNDRQGQKLKTENVVLILGQYNLKRPQEEGSKIVYPESINNHPEYMSAHKIDSDISVVVISREVEFTQYIRPVCLWSGPVSQDSVVGRIGVVVGWGRDEHGNVNTPEPKKAEVPVVSDATCLRSNEAFSKITTDRTFCGGWRNGSDGPCNGDSGGGLIFDINGRWTIRGIVSASLSDMLTSSCNLKEYVVFTDVAKYVDWIRSQSITKMITSVKCIVALVHTVVVFSVVRGQQVSSPCPNLFQYQHNGYEPEGALEVPAPPIGTKLELHVFLTVPAQLPSSYVGALELRDSQDVALQRLRNGLPVRYRVKFPIPNPVPRLVSITYNGNVICQGENARYPHQGSYVTNIRLDHMLTTKLSNQPFYETNPYQQPSPTPTYHDPFSEPYPTQNNYFQNNTNPFFDKGNQYDPYGGSNNFIPQAPAVDPTYPSYQQPQQPQPIPTKAPPPSPLPQRPSNTRPTNPFIQQNTNPPYQTAVNRYGGESGNNVCGKIDSRFTITPLIYGGEEFPKGSWPWLVAVHVYKGAQFSFVCGGTLVSHNVIVSAAHCFTDGRGVSYQATDVIVFVGKHDLRKLKEDGATISEVSDLNIHPEFLKDPQGSFDADIAVLVLKESVEFSTYIRPACLWSLPTDEEYFVGKTGVVVGWGRDEKGNLVTYLPKRTQVPLVSSQECINSRDDFAVLTSARTICGGWRDGVNGPCTGDSGGGLIMYENGRWQLRGVISIAIKHPVSGVCDLREYVVFTDAAKFTSWIRSFMR</sequence>
<feature type="region of interest" description="Disordered" evidence="10">
    <location>
        <begin position="690"/>
        <end position="772"/>
    </location>
</feature>
<keyword evidence="11" id="KW-0812">Transmembrane</keyword>
<feature type="compositionally biased region" description="Low complexity" evidence="10">
    <location>
        <begin position="707"/>
        <end position="747"/>
    </location>
</feature>
<feature type="transmembrane region" description="Helical" evidence="11">
    <location>
        <begin position="388"/>
        <end position="413"/>
    </location>
</feature>
<feature type="region of interest" description="Disordered" evidence="10">
    <location>
        <begin position="225"/>
        <end position="255"/>
    </location>
</feature>
<evidence type="ECO:0000256" key="10">
    <source>
        <dbReference type="SAM" id="MobiDB-lite"/>
    </source>
</evidence>
<name>A0A1B0EW45_LUTLO</name>
<feature type="domain" description="Peptidase S1" evidence="13">
    <location>
        <begin position="783"/>
        <end position="1034"/>
    </location>
</feature>
<evidence type="ECO:0000256" key="7">
    <source>
        <dbReference type="ARBA" id="ARBA00023145"/>
    </source>
</evidence>
<comment type="similarity">
    <text evidence="9">Belongs to the peptidase S1 family. CLIP subfamily.</text>
</comment>
<evidence type="ECO:0000259" key="13">
    <source>
        <dbReference type="PROSITE" id="PS50240"/>
    </source>
</evidence>
<dbReference type="InterPro" id="IPR031986">
    <property type="entry name" value="GD_N"/>
</dbReference>
<feature type="compositionally biased region" description="Polar residues" evidence="10">
    <location>
        <begin position="694"/>
        <end position="706"/>
    </location>
</feature>
<feature type="compositionally biased region" description="Polar residues" evidence="10">
    <location>
        <begin position="755"/>
        <end position="768"/>
    </location>
</feature>
<dbReference type="EMBL" id="AJWK01022434">
    <property type="status" value="NOT_ANNOTATED_CDS"/>
    <property type="molecule type" value="Genomic_DNA"/>
</dbReference>
<keyword evidence="8" id="KW-1015">Disulfide bond</keyword>
<feature type="region of interest" description="Disordered" evidence="10">
    <location>
        <begin position="1196"/>
        <end position="1297"/>
    </location>
</feature>
<evidence type="ECO:0000256" key="3">
    <source>
        <dbReference type="ARBA" id="ARBA00022670"/>
    </source>
</evidence>
<protein>
    <recommendedName>
        <fullName evidence="13">Peptidase S1 domain-containing protein</fullName>
    </recommendedName>
</protein>
<dbReference type="GO" id="GO:0005576">
    <property type="term" value="C:extracellular region"/>
    <property type="evidence" value="ECO:0007669"/>
    <property type="project" value="UniProtKB-SubCell"/>
</dbReference>
<feature type="signal peptide" evidence="12">
    <location>
        <begin position="1"/>
        <end position="20"/>
    </location>
</feature>
<keyword evidence="15" id="KW-1185">Reference proteome</keyword>
<feature type="compositionally biased region" description="Pro residues" evidence="10">
    <location>
        <begin position="1263"/>
        <end position="1279"/>
    </location>
</feature>
<evidence type="ECO:0000313" key="14">
    <source>
        <dbReference type="EnsemblMetazoa" id="LLOJ006779-PA"/>
    </source>
</evidence>
<dbReference type="GO" id="GO:0004252">
    <property type="term" value="F:serine-type endopeptidase activity"/>
    <property type="evidence" value="ECO:0007669"/>
    <property type="project" value="InterPro"/>
</dbReference>
<dbReference type="Gene3D" id="2.40.10.10">
    <property type="entry name" value="Trypsin-like serine proteases"/>
    <property type="match status" value="2"/>
</dbReference>
<evidence type="ECO:0000256" key="11">
    <source>
        <dbReference type="SAM" id="Phobius"/>
    </source>
</evidence>
<accession>A0A1B0EW45</accession>
<dbReference type="PROSITE" id="PS50240">
    <property type="entry name" value="TRYPSIN_DOM"/>
    <property type="match status" value="2"/>
</dbReference>
<comment type="subcellular location">
    <subcellularLocation>
        <location evidence="1">Secreted</location>
    </subcellularLocation>
</comment>
<keyword evidence="6" id="KW-0720">Serine protease</keyword>
<feature type="compositionally biased region" description="Low complexity" evidence="10">
    <location>
        <begin position="1253"/>
        <end position="1262"/>
    </location>
</feature>
<proteinExistence type="inferred from homology"/>
<feature type="domain" description="Peptidase S1" evidence="13">
    <location>
        <begin position="1328"/>
        <end position="1581"/>
    </location>
</feature>
<dbReference type="VEuPathDB" id="VectorBase:LLONM1_007340"/>
<dbReference type="FunFam" id="2.40.10.10:FF:000146">
    <property type="entry name" value="Serine protease 53"/>
    <property type="match status" value="2"/>
</dbReference>
<dbReference type="Pfam" id="PF16030">
    <property type="entry name" value="GD_N"/>
    <property type="match status" value="2"/>
</dbReference>
<dbReference type="PANTHER" id="PTHR24252:SF7">
    <property type="entry name" value="HYALIN"/>
    <property type="match status" value="1"/>
</dbReference>
<evidence type="ECO:0000256" key="12">
    <source>
        <dbReference type="SAM" id="SignalP"/>
    </source>
</evidence>
<dbReference type="GO" id="GO:0006508">
    <property type="term" value="P:proteolysis"/>
    <property type="evidence" value="ECO:0007669"/>
    <property type="project" value="UniProtKB-KW"/>
</dbReference>
<feature type="transmembrane region" description="Helical" evidence="11">
    <location>
        <begin position="495"/>
        <end position="515"/>
    </location>
</feature>
<dbReference type="Proteomes" id="UP000092461">
    <property type="component" value="Unassembled WGS sequence"/>
</dbReference>
<evidence type="ECO:0000256" key="6">
    <source>
        <dbReference type="ARBA" id="ARBA00022825"/>
    </source>
</evidence>
<dbReference type="EMBL" id="AJWK01022431">
    <property type="status" value="NOT_ANNOTATED_CDS"/>
    <property type="molecule type" value="Genomic_DNA"/>
</dbReference>
<evidence type="ECO:0000256" key="1">
    <source>
        <dbReference type="ARBA" id="ARBA00004613"/>
    </source>
</evidence>
<evidence type="ECO:0000256" key="9">
    <source>
        <dbReference type="ARBA" id="ARBA00024195"/>
    </source>
</evidence>
<keyword evidence="4 12" id="KW-0732">Signal</keyword>
<keyword evidence="11" id="KW-0472">Membrane</keyword>
<feature type="chain" id="PRO_5008407032" description="Peptidase S1 domain-containing protein" evidence="12">
    <location>
        <begin position="21"/>
        <end position="1581"/>
    </location>
</feature>
<dbReference type="EnsemblMetazoa" id="LLOJ006779-RA">
    <property type="protein sequence ID" value="LLOJ006779-PA"/>
    <property type="gene ID" value="LLOJ006779"/>
</dbReference>
<dbReference type="VEuPathDB" id="VectorBase:LLONM1_007062"/>